<feature type="compositionally biased region" description="Low complexity" evidence="1">
    <location>
        <begin position="184"/>
        <end position="197"/>
    </location>
</feature>
<evidence type="ECO:0000256" key="1">
    <source>
        <dbReference type="SAM" id="MobiDB-lite"/>
    </source>
</evidence>
<dbReference type="Proteomes" id="UP000481861">
    <property type="component" value="Unassembled WGS sequence"/>
</dbReference>
<gene>
    <name evidence="2" type="ORF">BDV95DRAFT_587640</name>
</gene>
<evidence type="ECO:0000313" key="3">
    <source>
        <dbReference type="Proteomes" id="UP000481861"/>
    </source>
</evidence>
<accession>A0A7C8I4Q5</accession>
<feature type="compositionally biased region" description="Acidic residues" evidence="1">
    <location>
        <begin position="221"/>
        <end position="237"/>
    </location>
</feature>
<sequence length="237" mass="25169">MNLSDASDEHIQLIATLIVSPTEAFNSDTSSVSPYMAASSARNNANNANSSFNSRGGFNFEMPTPGSSTFTFPTNNDRMTTKATFPLPALNFAPPTLPYTTGTSFGRASIGSGMGNVNPMNTSAADYLDLDNDTDNTAIDNANININANANTQRRRRPNPNIQNNGNGNGTGNGTANMPNPFLRPARSARAASKAASEGISSWLQFEKDEGKASGEKSSEEESQASEFQEGSDDEYV</sequence>
<organism evidence="2 3">
    <name type="scientific">Massariosphaeria phaeospora</name>
    <dbReference type="NCBI Taxonomy" id="100035"/>
    <lineage>
        <taxon>Eukaryota</taxon>
        <taxon>Fungi</taxon>
        <taxon>Dikarya</taxon>
        <taxon>Ascomycota</taxon>
        <taxon>Pezizomycotina</taxon>
        <taxon>Dothideomycetes</taxon>
        <taxon>Pleosporomycetidae</taxon>
        <taxon>Pleosporales</taxon>
        <taxon>Pleosporales incertae sedis</taxon>
        <taxon>Massariosphaeria</taxon>
    </lineage>
</organism>
<feature type="compositionally biased region" description="Basic and acidic residues" evidence="1">
    <location>
        <begin position="206"/>
        <end position="220"/>
    </location>
</feature>
<protein>
    <submittedName>
        <fullName evidence="2">Uncharacterized protein</fullName>
    </submittedName>
</protein>
<proteinExistence type="predicted"/>
<reference evidence="2 3" key="1">
    <citation type="submission" date="2020-01" db="EMBL/GenBank/DDBJ databases">
        <authorList>
            <consortium name="DOE Joint Genome Institute"/>
            <person name="Haridas S."/>
            <person name="Albert R."/>
            <person name="Binder M."/>
            <person name="Bloem J."/>
            <person name="Labutti K."/>
            <person name="Salamov A."/>
            <person name="Andreopoulos B."/>
            <person name="Baker S.E."/>
            <person name="Barry K."/>
            <person name="Bills G."/>
            <person name="Bluhm B.H."/>
            <person name="Cannon C."/>
            <person name="Castanera R."/>
            <person name="Culley D.E."/>
            <person name="Daum C."/>
            <person name="Ezra D."/>
            <person name="Gonzalez J.B."/>
            <person name="Henrissat B."/>
            <person name="Kuo A."/>
            <person name="Liang C."/>
            <person name="Lipzen A."/>
            <person name="Lutzoni F."/>
            <person name="Magnuson J."/>
            <person name="Mondo S."/>
            <person name="Nolan M."/>
            <person name="Ohm R."/>
            <person name="Pangilinan J."/>
            <person name="Park H.-J.H."/>
            <person name="Ramirez L."/>
            <person name="Alfaro M."/>
            <person name="Sun H."/>
            <person name="Tritt A."/>
            <person name="Yoshinaga Y."/>
            <person name="Zwiers L.-H.L."/>
            <person name="Turgeon B.G."/>
            <person name="Goodwin S.B."/>
            <person name="Spatafora J.W."/>
            <person name="Crous P.W."/>
            <person name="Grigoriev I.V."/>
        </authorList>
    </citation>
    <scope>NUCLEOTIDE SEQUENCE [LARGE SCALE GENOMIC DNA]</scope>
    <source>
        <strain evidence="2 3">CBS 611.86</strain>
    </source>
</reference>
<evidence type="ECO:0000313" key="2">
    <source>
        <dbReference type="EMBL" id="KAF2865050.1"/>
    </source>
</evidence>
<keyword evidence="3" id="KW-1185">Reference proteome</keyword>
<dbReference type="EMBL" id="JAADJZ010000037">
    <property type="protein sequence ID" value="KAF2865050.1"/>
    <property type="molecule type" value="Genomic_DNA"/>
</dbReference>
<dbReference type="AlphaFoldDB" id="A0A7C8I4Q5"/>
<comment type="caution">
    <text evidence="2">The sequence shown here is derived from an EMBL/GenBank/DDBJ whole genome shotgun (WGS) entry which is preliminary data.</text>
</comment>
<name>A0A7C8I4Q5_9PLEO</name>
<feature type="region of interest" description="Disordered" evidence="1">
    <location>
        <begin position="144"/>
        <end position="237"/>
    </location>
</feature>